<dbReference type="Proteomes" id="UP000827889">
    <property type="component" value="Chromosome 3"/>
</dbReference>
<organism evidence="8 9">
    <name type="scientific">Rhodamnia argentea</name>
    <dbReference type="NCBI Taxonomy" id="178133"/>
    <lineage>
        <taxon>Eukaryota</taxon>
        <taxon>Viridiplantae</taxon>
        <taxon>Streptophyta</taxon>
        <taxon>Embryophyta</taxon>
        <taxon>Tracheophyta</taxon>
        <taxon>Spermatophyta</taxon>
        <taxon>Magnoliopsida</taxon>
        <taxon>eudicotyledons</taxon>
        <taxon>Gunneridae</taxon>
        <taxon>Pentapetalae</taxon>
        <taxon>rosids</taxon>
        <taxon>malvids</taxon>
        <taxon>Myrtales</taxon>
        <taxon>Myrtaceae</taxon>
        <taxon>Myrtoideae</taxon>
        <taxon>Myrteae</taxon>
        <taxon>Australasian group</taxon>
        <taxon>Rhodamnia</taxon>
    </lineage>
</organism>
<feature type="compositionally biased region" description="Basic and acidic residues" evidence="6">
    <location>
        <begin position="9"/>
        <end position="24"/>
    </location>
</feature>
<sequence>MDYSACVSHLHDQEKNRDEGARDDVSSAVEVVARNFFPLTPDPKGFSDAKVLKKEASEGEEEEERCSGVSTELTLLYDPYKIKKKLAKGDLGHLSRLLIPRPGVLRHVLPSMSKERVERVKSEKGDKVVVWDPDTRSEHRLVFIYWKSSKSYVLKGGWKKEFVERKGLADGDEIGIYWDPIASSFVFGLLCKAN</sequence>
<keyword evidence="8" id="KW-1185">Reference proteome</keyword>
<dbReference type="GeneID" id="125314120"/>
<evidence type="ECO:0000256" key="5">
    <source>
        <dbReference type="ARBA" id="ARBA00023242"/>
    </source>
</evidence>
<dbReference type="RefSeq" id="XP_048131553.1">
    <property type="nucleotide sequence ID" value="XM_048275596.1"/>
</dbReference>
<evidence type="ECO:0000256" key="2">
    <source>
        <dbReference type="ARBA" id="ARBA00023015"/>
    </source>
</evidence>
<evidence type="ECO:0000256" key="1">
    <source>
        <dbReference type="ARBA" id="ARBA00004123"/>
    </source>
</evidence>
<dbReference type="Pfam" id="PF02362">
    <property type="entry name" value="B3"/>
    <property type="match status" value="1"/>
</dbReference>
<reference evidence="9" key="1">
    <citation type="submission" date="2025-08" db="UniProtKB">
        <authorList>
            <consortium name="RefSeq"/>
        </authorList>
    </citation>
    <scope>IDENTIFICATION</scope>
    <source>
        <tissue evidence="9">Leaf</tissue>
    </source>
</reference>
<keyword evidence="5" id="KW-0539">Nucleus</keyword>
<keyword evidence="2" id="KW-0805">Transcription regulation</keyword>
<comment type="subcellular location">
    <subcellularLocation>
        <location evidence="1">Nucleus</location>
    </subcellularLocation>
</comment>
<feature type="domain" description="TF-B3" evidence="7">
    <location>
        <begin position="82"/>
        <end position="193"/>
    </location>
</feature>
<proteinExistence type="predicted"/>
<evidence type="ECO:0000259" key="7">
    <source>
        <dbReference type="SMART" id="SM01019"/>
    </source>
</evidence>
<dbReference type="SMART" id="SM01019">
    <property type="entry name" value="B3"/>
    <property type="match status" value="1"/>
</dbReference>
<gene>
    <name evidence="9" type="primary">LOC125314120</name>
</gene>
<name>A0ABM3H4Q1_9MYRT</name>
<feature type="region of interest" description="Disordered" evidence="6">
    <location>
        <begin position="1"/>
        <end position="24"/>
    </location>
</feature>
<protein>
    <submittedName>
        <fullName evidence="9">B3 domain-containing protein At2g33720-like</fullName>
    </submittedName>
</protein>
<dbReference type="InterPro" id="IPR015300">
    <property type="entry name" value="DNA-bd_pseudobarrel_sf"/>
</dbReference>
<evidence type="ECO:0000256" key="4">
    <source>
        <dbReference type="ARBA" id="ARBA00023163"/>
    </source>
</evidence>
<keyword evidence="4" id="KW-0804">Transcription</keyword>
<evidence type="ECO:0000256" key="6">
    <source>
        <dbReference type="SAM" id="MobiDB-lite"/>
    </source>
</evidence>
<dbReference type="InterPro" id="IPR051442">
    <property type="entry name" value="B3_domain"/>
</dbReference>
<accession>A0ABM3H4Q1</accession>
<dbReference type="SUPFAM" id="SSF101936">
    <property type="entry name" value="DNA-binding pseudobarrel domain"/>
    <property type="match status" value="1"/>
</dbReference>
<evidence type="ECO:0000313" key="9">
    <source>
        <dbReference type="RefSeq" id="XP_048131553.1"/>
    </source>
</evidence>
<dbReference type="CDD" id="cd10017">
    <property type="entry name" value="B3_DNA"/>
    <property type="match status" value="1"/>
</dbReference>
<dbReference type="PANTHER" id="PTHR34269:SF11">
    <property type="entry name" value="B3 DOMAIN PROTEIN"/>
    <property type="match status" value="1"/>
</dbReference>
<dbReference type="Gene3D" id="2.40.330.10">
    <property type="entry name" value="DNA-binding pseudobarrel domain"/>
    <property type="match status" value="1"/>
</dbReference>
<keyword evidence="3" id="KW-0238">DNA-binding</keyword>
<evidence type="ECO:0000313" key="8">
    <source>
        <dbReference type="Proteomes" id="UP000827889"/>
    </source>
</evidence>
<evidence type="ECO:0000256" key="3">
    <source>
        <dbReference type="ARBA" id="ARBA00023125"/>
    </source>
</evidence>
<dbReference type="InterPro" id="IPR003340">
    <property type="entry name" value="B3_DNA-bd"/>
</dbReference>
<dbReference type="PANTHER" id="PTHR34269">
    <property type="entry name" value="TRANSCRIPTION FACTOR B3-DOMAIN FAMILY-RELATED"/>
    <property type="match status" value="1"/>
</dbReference>